<dbReference type="NCBIfam" id="NF001126">
    <property type="entry name" value="PRK00139.1-4"/>
    <property type="match status" value="1"/>
</dbReference>
<comment type="subcellular location">
    <subcellularLocation>
        <location evidence="7 8">Cytoplasm</location>
    </subcellularLocation>
</comment>
<evidence type="ECO:0000256" key="1">
    <source>
        <dbReference type="ARBA" id="ARBA00005898"/>
    </source>
</evidence>
<sequence length="508" mass="57132">MKLSELIKRIPDVKLIRGESSFEVDYIWGDSRKLKPNDIFVLPEDSAERQESFLTMAREIGVKVILLSKRNLKLKGLDDFPVILETEDSACEAHGKLACLLAGNPAKKLKIVAITGTNGKTSLTFILFHLARKVGKNAALIGTVQIQIMDRILESGYTTPDASSLNLLLKQMVEEGIEYVFMEMSSHGLKLGRVAGLEITCAGFTNLTQDHLDFHSNMDDYFESKFKIFQLLEQSSVKNKFGLVACDVPFGPEMVKRIEKAKLKSPIYIFGKSGEFNYSNTKLSLLQSEYRFHKKAKNLPFVEVRSIKTNLLGNFNVFNTSFALAIAYELGFPWEEVISCLEKIPTVPGRFHVVPYPDRSRIAVVDYAHTPDALENILKSCVEIAPKQIICLFGCGGDRDRTKRPQMARLAENLADFVVLTSDNPRTENPESILDEIEAGFSRGFKRYEKITDRRVAIQRAVALLERDGILVVAGKGHETYQIIGKEKTKFVDFEEIENAFQNLGMGR</sequence>
<evidence type="ECO:0000256" key="6">
    <source>
        <dbReference type="ARBA" id="ARBA00023306"/>
    </source>
</evidence>
<dbReference type="GO" id="GO:0071555">
    <property type="term" value="P:cell wall organization"/>
    <property type="evidence" value="ECO:0007669"/>
    <property type="project" value="UniProtKB-KW"/>
</dbReference>
<dbReference type="SUPFAM" id="SSF53623">
    <property type="entry name" value="MurD-like peptide ligases, catalytic domain"/>
    <property type="match status" value="1"/>
</dbReference>
<feature type="binding site" evidence="7">
    <location>
        <position position="479"/>
    </location>
    <ligand>
        <name>meso-2,6-diaminopimelate</name>
        <dbReference type="ChEBI" id="CHEBI:57791"/>
    </ligand>
</feature>
<dbReference type="GO" id="GO:0009252">
    <property type="term" value="P:peptidoglycan biosynthetic process"/>
    <property type="evidence" value="ECO:0007669"/>
    <property type="project" value="UniProtKB-UniRule"/>
</dbReference>
<keyword evidence="7" id="KW-0963">Cytoplasm</keyword>
<dbReference type="GO" id="GO:0005524">
    <property type="term" value="F:ATP binding"/>
    <property type="evidence" value="ECO:0007669"/>
    <property type="project" value="UniProtKB-UniRule"/>
</dbReference>
<dbReference type="InterPro" id="IPR036615">
    <property type="entry name" value="Mur_ligase_C_dom_sf"/>
</dbReference>
<feature type="domain" description="Mur ligase central" evidence="10">
    <location>
        <begin position="114"/>
        <end position="327"/>
    </location>
</feature>
<comment type="cofactor">
    <cofactor evidence="7">
        <name>Mg(2+)</name>
        <dbReference type="ChEBI" id="CHEBI:18420"/>
    </cofactor>
</comment>
<comment type="function">
    <text evidence="7">Catalyzes the addition of meso-diaminopimelic acid to the nucleotide precursor UDP-N-acetylmuramoyl-L-alanyl-D-glutamate (UMAG) in the biosynthesis of bacterial cell-wall peptidoglycan.</text>
</comment>
<evidence type="ECO:0000259" key="10">
    <source>
        <dbReference type="Pfam" id="PF08245"/>
    </source>
</evidence>
<accession>A0A2M9Y1H0</accession>
<feature type="binding site" evidence="7">
    <location>
        <position position="185"/>
    </location>
    <ligand>
        <name>UDP-N-acetyl-alpha-D-muramoyl-L-alanyl-D-glutamate</name>
        <dbReference type="ChEBI" id="CHEBI:83900"/>
    </ligand>
</feature>
<dbReference type="AlphaFoldDB" id="A0A2M9Y1H0"/>
<protein>
    <recommendedName>
        <fullName evidence="7">UDP-N-acetylmuramoyl-L-alanyl-D-glutamate--2,6-diaminopimelate ligase</fullName>
        <ecNumber evidence="7">6.3.2.13</ecNumber>
    </recommendedName>
    <alternativeName>
        <fullName evidence="7">Meso-A2pm-adding enzyme</fullName>
    </alternativeName>
    <alternativeName>
        <fullName evidence="7">Meso-diaminopimelate-adding enzyme</fullName>
    </alternativeName>
    <alternativeName>
        <fullName evidence="7">UDP-MurNAc-L-Ala-D-Glu:meso-diaminopimelate ligase</fullName>
    </alternativeName>
    <alternativeName>
        <fullName evidence="7">UDP-MurNAc-tripeptide synthetase</fullName>
    </alternativeName>
    <alternativeName>
        <fullName evidence="7">UDP-N-acetylmuramyl-tripeptide synthetase</fullName>
    </alternativeName>
</protein>
<comment type="caution">
    <text evidence="7">Lacks conserved residue(s) required for the propagation of feature annotation.</text>
</comment>
<dbReference type="Gene3D" id="3.40.1390.10">
    <property type="entry name" value="MurE/MurF, N-terminal domain"/>
    <property type="match status" value="1"/>
</dbReference>
<organism evidence="11 12">
    <name type="scientific">Leptospira brenneri</name>
    <dbReference type="NCBI Taxonomy" id="2023182"/>
    <lineage>
        <taxon>Bacteria</taxon>
        <taxon>Pseudomonadati</taxon>
        <taxon>Spirochaetota</taxon>
        <taxon>Spirochaetia</taxon>
        <taxon>Leptospirales</taxon>
        <taxon>Leptospiraceae</taxon>
        <taxon>Leptospira</taxon>
    </lineage>
</organism>
<dbReference type="NCBIfam" id="TIGR01085">
    <property type="entry name" value="murE"/>
    <property type="match status" value="1"/>
</dbReference>
<dbReference type="EMBL" id="RQFP01000014">
    <property type="protein sequence ID" value="TGK91751.1"/>
    <property type="molecule type" value="Genomic_DNA"/>
</dbReference>
<gene>
    <name evidence="7" type="primary">murE</name>
    <name evidence="11" type="ORF">EHQ30_16285</name>
</gene>
<comment type="caution">
    <text evidence="11">The sequence shown here is derived from an EMBL/GenBank/DDBJ whole genome shotgun (WGS) entry which is preliminary data.</text>
</comment>
<keyword evidence="5 7" id="KW-0067">ATP-binding</keyword>
<evidence type="ECO:0000256" key="3">
    <source>
        <dbReference type="ARBA" id="ARBA00022618"/>
    </source>
</evidence>
<keyword evidence="3 7" id="KW-0132">Cell division</keyword>
<dbReference type="Gene3D" id="3.90.190.20">
    <property type="entry name" value="Mur ligase, C-terminal domain"/>
    <property type="match status" value="1"/>
</dbReference>
<keyword evidence="7 8" id="KW-0961">Cell wall biogenesis/degradation</keyword>
<dbReference type="GO" id="GO:0008765">
    <property type="term" value="F:UDP-N-acetylmuramoylalanyl-D-glutamate-2,6-diaminopimelate ligase activity"/>
    <property type="evidence" value="ECO:0007669"/>
    <property type="project" value="UniProtKB-UniRule"/>
</dbReference>
<comment type="pathway">
    <text evidence="7 8">Cell wall biogenesis; peptidoglycan biosynthesis.</text>
</comment>
<keyword evidence="12" id="KW-1185">Reference proteome</keyword>
<dbReference type="Pfam" id="PF08245">
    <property type="entry name" value="Mur_ligase_M"/>
    <property type="match status" value="1"/>
</dbReference>
<proteinExistence type="inferred from homology"/>
<evidence type="ECO:0000256" key="2">
    <source>
        <dbReference type="ARBA" id="ARBA00022598"/>
    </source>
</evidence>
<evidence type="ECO:0000313" key="12">
    <source>
        <dbReference type="Proteomes" id="UP000297891"/>
    </source>
</evidence>
<dbReference type="GO" id="GO:0051301">
    <property type="term" value="P:cell division"/>
    <property type="evidence" value="ECO:0007669"/>
    <property type="project" value="UniProtKB-KW"/>
</dbReference>
<dbReference type="InterPro" id="IPR004101">
    <property type="entry name" value="Mur_ligase_C"/>
</dbReference>
<keyword evidence="7 8" id="KW-0133">Cell shape</keyword>
<dbReference type="EC" id="6.3.2.13" evidence="7"/>
<evidence type="ECO:0000256" key="7">
    <source>
        <dbReference type="HAMAP-Rule" id="MF_00208"/>
    </source>
</evidence>
<dbReference type="GO" id="GO:0000287">
    <property type="term" value="F:magnesium ion binding"/>
    <property type="evidence" value="ECO:0007669"/>
    <property type="project" value="UniProtKB-UniRule"/>
</dbReference>
<dbReference type="Pfam" id="PF02875">
    <property type="entry name" value="Mur_ligase_C"/>
    <property type="match status" value="1"/>
</dbReference>
<keyword evidence="7" id="KW-0460">Magnesium</keyword>
<keyword evidence="7 8" id="KW-0573">Peptidoglycan synthesis</keyword>
<dbReference type="OrthoDB" id="9800958at2"/>
<keyword evidence="2 7" id="KW-0436">Ligase</keyword>
<dbReference type="InterPro" id="IPR036565">
    <property type="entry name" value="Mur-like_cat_sf"/>
</dbReference>
<reference evidence="11" key="1">
    <citation type="journal article" date="2019" name="PLoS Negl. Trop. Dis.">
        <title>Revisiting the worldwide diversity of Leptospira species in the environment.</title>
        <authorList>
            <person name="Vincent A.T."/>
            <person name="Schiettekatte O."/>
            <person name="Bourhy P."/>
            <person name="Veyrier F.J."/>
            <person name="Picardeau M."/>
        </authorList>
    </citation>
    <scope>NUCLEOTIDE SEQUENCE [LARGE SCALE GENOMIC DNA]</scope>
    <source>
        <strain evidence="11">201800277</strain>
    </source>
</reference>
<dbReference type="PANTHER" id="PTHR23135:SF4">
    <property type="entry name" value="UDP-N-ACETYLMURAMOYL-L-ALANYL-D-GLUTAMATE--2,6-DIAMINOPIMELATE LIGASE MURE HOMOLOG, CHLOROPLASTIC"/>
    <property type="match status" value="1"/>
</dbReference>
<name>A0A2M9Y1H0_9LEPT</name>
<keyword evidence="6 7" id="KW-0131">Cell cycle</keyword>
<dbReference type="InterPro" id="IPR013221">
    <property type="entry name" value="Mur_ligase_cen"/>
</dbReference>
<dbReference type="UniPathway" id="UPA00219"/>
<feature type="short sequence motif" description="Meso-diaminopimelate recognition motif" evidence="7">
    <location>
        <begin position="423"/>
        <end position="426"/>
    </location>
</feature>
<dbReference type="SUPFAM" id="SSF53244">
    <property type="entry name" value="MurD-like peptide ligases, peptide-binding domain"/>
    <property type="match status" value="1"/>
</dbReference>
<evidence type="ECO:0000256" key="8">
    <source>
        <dbReference type="RuleBase" id="RU004135"/>
    </source>
</evidence>
<feature type="binding site" evidence="7">
    <location>
        <begin position="116"/>
        <end position="122"/>
    </location>
    <ligand>
        <name>ATP</name>
        <dbReference type="ChEBI" id="CHEBI:30616"/>
    </ligand>
</feature>
<dbReference type="InterPro" id="IPR005761">
    <property type="entry name" value="UDP-N-AcMur-Glu-dNH2Pim_ligase"/>
</dbReference>
<feature type="binding site" evidence="7">
    <location>
        <position position="193"/>
    </location>
    <ligand>
        <name>UDP-N-acetyl-alpha-D-muramoyl-L-alanyl-D-glutamate</name>
        <dbReference type="ChEBI" id="CHEBI:83900"/>
    </ligand>
</feature>
<feature type="domain" description="Mur ligase C-terminal" evidence="9">
    <location>
        <begin position="349"/>
        <end position="477"/>
    </location>
</feature>
<dbReference type="Gene3D" id="3.40.1190.10">
    <property type="entry name" value="Mur-like, catalytic domain"/>
    <property type="match status" value="1"/>
</dbReference>
<dbReference type="GO" id="GO:0005737">
    <property type="term" value="C:cytoplasm"/>
    <property type="evidence" value="ECO:0007669"/>
    <property type="project" value="UniProtKB-SubCell"/>
</dbReference>
<dbReference type="RefSeq" id="WP_100790599.1">
    <property type="nucleotide sequence ID" value="NZ_NPDQ01000004.1"/>
</dbReference>
<evidence type="ECO:0000256" key="4">
    <source>
        <dbReference type="ARBA" id="ARBA00022741"/>
    </source>
</evidence>
<dbReference type="Proteomes" id="UP000297891">
    <property type="component" value="Unassembled WGS sequence"/>
</dbReference>
<feature type="binding site" evidence="7">
    <location>
        <position position="31"/>
    </location>
    <ligand>
        <name>UDP-N-acetyl-alpha-D-muramoyl-L-alanyl-D-glutamate</name>
        <dbReference type="ChEBI" id="CHEBI:83900"/>
    </ligand>
</feature>
<evidence type="ECO:0000256" key="5">
    <source>
        <dbReference type="ARBA" id="ARBA00022840"/>
    </source>
</evidence>
<comment type="PTM">
    <text evidence="7">Carboxylation is probably crucial for Mg(2+) binding and, consequently, for the gamma-phosphate positioning of ATP.</text>
</comment>
<comment type="similarity">
    <text evidence="1 7">Belongs to the MurCDEF family. MurE subfamily.</text>
</comment>
<feature type="binding site" evidence="7">
    <location>
        <begin position="423"/>
        <end position="426"/>
    </location>
    <ligand>
        <name>meso-2,6-diaminopimelate</name>
        <dbReference type="ChEBI" id="CHEBI:57791"/>
    </ligand>
</feature>
<dbReference type="PANTHER" id="PTHR23135">
    <property type="entry name" value="MUR LIGASE FAMILY MEMBER"/>
    <property type="match status" value="1"/>
</dbReference>
<feature type="modified residue" description="N6-carboxylysine" evidence="7">
    <location>
        <position position="225"/>
    </location>
</feature>
<evidence type="ECO:0000313" key="11">
    <source>
        <dbReference type="EMBL" id="TGK91751.1"/>
    </source>
</evidence>
<feature type="binding site" evidence="7">
    <location>
        <begin position="158"/>
        <end position="159"/>
    </location>
    <ligand>
        <name>UDP-N-acetyl-alpha-D-muramoyl-L-alanyl-D-glutamate</name>
        <dbReference type="ChEBI" id="CHEBI:83900"/>
    </ligand>
</feature>
<keyword evidence="4 7" id="KW-0547">Nucleotide-binding</keyword>
<feature type="binding site" evidence="7">
    <location>
        <position position="475"/>
    </location>
    <ligand>
        <name>meso-2,6-diaminopimelate</name>
        <dbReference type="ChEBI" id="CHEBI:57791"/>
    </ligand>
</feature>
<dbReference type="GO" id="GO:0008360">
    <property type="term" value="P:regulation of cell shape"/>
    <property type="evidence" value="ECO:0007669"/>
    <property type="project" value="UniProtKB-KW"/>
</dbReference>
<dbReference type="HAMAP" id="MF_00208">
    <property type="entry name" value="MurE"/>
    <property type="match status" value="1"/>
</dbReference>
<evidence type="ECO:0000259" key="9">
    <source>
        <dbReference type="Pfam" id="PF02875"/>
    </source>
</evidence>
<feature type="binding site" evidence="7">
    <location>
        <position position="399"/>
    </location>
    <ligand>
        <name>meso-2,6-diaminopimelate</name>
        <dbReference type="ChEBI" id="CHEBI:57791"/>
    </ligand>
</feature>
<comment type="catalytic activity">
    <reaction evidence="7">
        <text>UDP-N-acetyl-alpha-D-muramoyl-L-alanyl-D-glutamate + meso-2,6-diaminopimelate + ATP = UDP-N-acetyl-alpha-D-muramoyl-L-alanyl-gamma-D-glutamyl-meso-2,6-diaminopimelate + ADP + phosphate + H(+)</text>
        <dbReference type="Rhea" id="RHEA:23676"/>
        <dbReference type="ChEBI" id="CHEBI:15378"/>
        <dbReference type="ChEBI" id="CHEBI:30616"/>
        <dbReference type="ChEBI" id="CHEBI:43474"/>
        <dbReference type="ChEBI" id="CHEBI:57791"/>
        <dbReference type="ChEBI" id="CHEBI:83900"/>
        <dbReference type="ChEBI" id="CHEBI:83905"/>
        <dbReference type="ChEBI" id="CHEBI:456216"/>
        <dbReference type="EC" id="6.3.2.13"/>
    </reaction>
</comment>